<accession>A0AAV7U1Z4</accession>
<gene>
    <name evidence="2" type="ORF">NDU88_007082</name>
</gene>
<organism evidence="2 3">
    <name type="scientific">Pleurodeles waltl</name>
    <name type="common">Iberian ribbed newt</name>
    <dbReference type="NCBI Taxonomy" id="8319"/>
    <lineage>
        <taxon>Eukaryota</taxon>
        <taxon>Metazoa</taxon>
        <taxon>Chordata</taxon>
        <taxon>Craniata</taxon>
        <taxon>Vertebrata</taxon>
        <taxon>Euteleostomi</taxon>
        <taxon>Amphibia</taxon>
        <taxon>Batrachia</taxon>
        <taxon>Caudata</taxon>
        <taxon>Salamandroidea</taxon>
        <taxon>Salamandridae</taxon>
        <taxon>Pleurodelinae</taxon>
        <taxon>Pleurodeles</taxon>
    </lineage>
</organism>
<feature type="region of interest" description="Disordered" evidence="1">
    <location>
        <begin position="58"/>
        <end position="88"/>
    </location>
</feature>
<comment type="caution">
    <text evidence="2">The sequence shown here is derived from an EMBL/GenBank/DDBJ whole genome shotgun (WGS) entry which is preliminary data.</text>
</comment>
<dbReference type="AlphaFoldDB" id="A0AAV7U1Z4"/>
<sequence length="139" mass="14796">MKSCIQYPHRAPSIAFSDSCGVQDMIGVGPNASAAQRTKLAMFTCRVTMGAVMPVEGPLPHERPANWTVATDGGGRSPNVEEDGLSDLRGAPTCLTDGYQGNPRAKSKGQRQVKMTDQLTIMYRDPAGVPADLTTVYPG</sequence>
<evidence type="ECO:0000313" key="3">
    <source>
        <dbReference type="Proteomes" id="UP001066276"/>
    </source>
</evidence>
<dbReference type="Proteomes" id="UP001066276">
    <property type="component" value="Chromosome 3_2"/>
</dbReference>
<name>A0AAV7U1Z4_PLEWA</name>
<reference evidence="2" key="1">
    <citation type="journal article" date="2022" name="bioRxiv">
        <title>Sequencing and chromosome-scale assembly of the giantPleurodeles waltlgenome.</title>
        <authorList>
            <person name="Brown T."/>
            <person name="Elewa A."/>
            <person name="Iarovenko S."/>
            <person name="Subramanian E."/>
            <person name="Araus A.J."/>
            <person name="Petzold A."/>
            <person name="Susuki M."/>
            <person name="Suzuki K.-i.T."/>
            <person name="Hayashi T."/>
            <person name="Toyoda A."/>
            <person name="Oliveira C."/>
            <person name="Osipova E."/>
            <person name="Leigh N.D."/>
            <person name="Simon A."/>
            <person name="Yun M.H."/>
        </authorList>
    </citation>
    <scope>NUCLEOTIDE SEQUENCE</scope>
    <source>
        <strain evidence="2">20211129_DDA</strain>
        <tissue evidence="2">Liver</tissue>
    </source>
</reference>
<dbReference type="EMBL" id="JANPWB010000006">
    <property type="protein sequence ID" value="KAJ1181883.1"/>
    <property type="molecule type" value="Genomic_DNA"/>
</dbReference>
<evidence type="ECO:0000256" key="1">
    <source>
        <dbReference type="SAM" id="MobiDB-lite"/>
    </source>
</evidence>
<proteinExistence type="predicted"/>
<keyword evidence="3" id="KW-1185">Reference proteome</keyword>
<evidence type="ECO:0000313" key="2">
    <source>
        <dbReference type="EMBL" id="KAJ1181883.1"/>
    </source>
</evidence>
<protein>
    <submittedName>
        <fullName evidence="2">Uncharacterized protein</fullName>
    </submittedName>
</protein>